<gene>
    <name evidence="1" type="primary">WBGene00274275</name>
</gene>
<dbReference type="Proteomes" id="UP000005239">
    <property type="component" value="Unassembled WGS sequence"/>
</dbReference>
<reference evidence="1" key="2">
    <citation type="submission" date="2022-06" db="UniProtKB">
        <authorList>
            <consortium name="EnsemblMetazoa"/>
        </authorList>
    </citation>
    <scope>IDENTIFICATION</scope>
    <source>
        <strain evidence="1">PS312</strain>
    </source>
</reference>
<accession>A0A2A6BLD4</accession>
<name>A0A2A6BLD4_PRIPA</name>
<organism evidence="1 2">
    <name type="scientific">Pristionchus pacificus</name>
    <name type="common">Parasitic nematode worm</name>
    <dbReference type="NCBI Taxonomy" id="54126"/>
    <lineage>
        <taxon>Eukaryota</taxon>
        <taxon>Metazoa</taxon>
        <taxon>Ecdysozoa</taxon>
        <taxon>Nematoda</taxon>
        <taxon>Chromadorea</taxon>
        <taxon>Rhabditida</taxon>
        <taxon>Rhabditina</taxon>
        <taxon>Diplogasteromorpha</taxon>
        <taxon>Diplogasteroidea</taxon>
        <taxon>Neodiplogasteridae</taxon>
        <taxon>Pristionchus</taxon>
    </lineage>
</organism>
<reference evidence="2" key="1">
    <citation type="journal article" date="2008" name="Nat. Genet.">
        <title>The Pristionchus pacificus genome provides a unique perspective on nematode lifestyle and parasitism.</title>
        <authorList>
            <person name="Dieterich C."/>
            <person name="Clifton S.W."/>
            <person name="Schuster L.N."/>
            <person name="Chinwalla A."/>
            <person name="Delehaunty K."/>
            <person name="Dinkelacker I."/>
            <person name="Fulton L."/>
            <person name="Fulton R."/>
            <person name="Godfrey J."/>
            <person name="Minx P."/>
            <person name="Mitreva M."/>
            <person name="Roeseler W."/>
            <person name="Tian H."/>
            <person name="Witte H."/>
            <person name="Yang S.P."/>
            <person name="Wilson R.K."/>
            <person name="Sommer R.J."/>
        </authorList>
    </citation>
    <scope>NUCLEOTIDE SEQUENCE [LARGE SCALE GENOMIC DNA]</scope>
    <source>
        <strain evidence="2">PS312</strain>
    </source>
</reference>
<evidence type="ECO:0000313" key="2">
    <source>
        <dbReference type="Proteomes" id="UP000005239"/>
    </source>
</evidence>
<evidence type="ECO:0000313" key="1">
    <source>
        <dbReference type="EnsemblMetazoa" id="PPA35906.1"/>
    </source>
</evidence>
<accession>A0A8R1YTA5</accession>
<protein>
    <submittedName>
        <fullName evidence="1">Uncharacterized protein</fullName>
    </submittedName>
</protein>
<dbReference type="AlphaFoldDB" id="A0A2A6BLD4"/>
<keyword evidence="2" id="KW-1185">Reference proteome</keyword>
<proteinExistence type="predicted"/>
<dbReference type="EnsemblMetazoa" id="PPA35906.1">
    <property type="protein sequence ID" value="PPA35906.1"/>
    <property type="gene ID" value="WBGene00274275"/>
</dbReference>
<sequence>MAAHSWTIYRCPSATKMNKTSSTSMHVGKMTTTLNKEGTSHADQGGGVDQASHQVWTRRPIGLPLGWCGPGVSPFSTSHTRDFGCSDIHSRRGAHLLSVDASDSAVADKGFKYLKE</sequence>